<dbReference type="RefSeq" id="WP_311619386.1">
    <property type="nucleotide sequence ID" value="NZ_JAVREV010000012.1"/>
</dbReference>
<protein>
    <submittedName>
        <fullName evidence="2">Uncharacterized protein</fullName>
    </submittedName>
</protein>
<evidence type="ECO:0000313" key="2">
    <source>
        <dbReference type="EMBL" id="MDT0445170.1"/>
    </source>
</evidence>
<organism evidence="2 3">
    <name type="scientific">Streptomyces johnsoniae</name>
    <dbReference type="NCBI Taxonomy" id="3075532"/>
    <lineage>
        <taxon>Bacteria</taxon>
        <taxon>Bacillati</taxon>
        <taxon>Actinomycetota</taxon>
        <taxon>Actinomycetes</taxon>
        <taxon>Kitasatosporales</taxon>
        <taxon>Streptomycetaceae</taxon>
        <taxon>Streptomyces</taxon>
    </lineage>
</organism>
<dbReference type="EMBL" id="JAVREV010000012">
    <property type="protein sequence ID" value="MDT0445170.1"/>
    <property type="molecule type" value="Genomic_DNA"/>
</dbReference>
<feature type="region of interest" description="Disordered" evidence="1">
    <location>
        <begin position="1"/>
        <end position="25"/>
    </location>
</feature>
<feature type="compositionally biased region" description="Basic and acidic residues" evidence="1">
    <location>
        <begin position="11"/>
        <end position="23"/>
    </location>
</feature>
<sequence>MADDATEYLPEEFRTSAGHHDESAEVAGGLARRVGNASPASTHFGGSGAAGFSSSLNTAAGDRSRAAQRVQDTRGEIATGAVTAGNIGDDTDAEAGYVLGGAQLTDVGRDIADRI</sequence>
<feature type="compositionally biased region" description="Acidic residues" evidence="1">
    <location>
        <begin position="1"/>
        <end position="10"/>
    </location>
</feature>
<comment type="caution">
    <text evidence="2">The sequence shown here is derived from an EMBL/GenBank/DDBJ whole genome shotgun (WGS) entry which is preliminary data.</text>
</comment>
<feature type="region of interest" description="Disordered" evidence="1">
    <location>
        <begin position="37"/>
        <end position="74"/>
    </location>
</feature>
<proteinExistence type="predicted"/>
<evidence type="ECO:0000256" key="1">
    <source>
        <dbReference type="SAM" id="MobiDB-lite"/>
    </source>
</evidence>
<dbReference type="Proteomes" id="UP001183615">
    <property type="component" value="Unassembled WGS sequence"/>
</dbReference>
<accession>A0ABU2SBV3</accession>
<reference evidence="3" key="1">
    <citation type="submission" date="2023-07" db="EMBL/GenBank/DDBJ databases">
        <title>30 novel species of actinomycetes from the DSMZ collection.</title>
        <authorList>
            <person name="Nouioui I."/>
        </authorList>
    </citation>
    <scope>NUCLEOTIDE SEQUENCE [LARGE SCALE GENOMIC DNA]</scope>
    <source>
        <strain evidence="3">DSM 41886</strain>
    </source>
</reference>
<name>A0ABU2SBV3_9ACTN</name>
<evidence type="ECO:0000313" key="3">
    <source>
        <dbReference type="Proteomes" id="UP001183615"/>
    </source>
</evidence>
<keyword evidence="3" id="KW-1185">Reference proteome</keyword>
<gene>
    <name evidence="2" type="ORF">RM779_21575</name>
</gene>